<evidence type="ECO:0000313" key="3">
    <source>
        <dbReference type="EMBL" id="RXN08939.1"/>
    </source>
</evidence>
<feature type="compositionally biased region" description="Basic and acidic residues" evidence="1">
    <location>
        <begin position="13"/>
        <end position="23"/>
    </location>
</feature>
<comment type="caution">
    <text evidence="3">The sequence shown here is derived from an EMBL/GenBank/DDBJ whole genome shotgun (WGS) entry which is preliminary data.</text>
</comment>
<evidence type="ECO:0000256" key="1">
    <source>
        <dbReference type="SAM" id="MobiDB-lite"/>
    </source>
</evidence>
<evidence type="ECO:0000256" key="2">
    <source>
        <dbReference type="SAM" id="Phobius"/>
    </source>
</evidence>
<name>A0A498LKL8_LABRO</name>
<dbReference type="AlphaFoldDB" id="A0A498LKL8"/>
<sequence>MLLPGSASPPDEPEVKLTRDQQSKRTALILQPISRRYCQRSDTLIGNDRGDAPTLGFFSSPTATIDVWEASPPQPSIKIYGGLWIGDTITIVCSTFHTCPYSKPNITLNNIEGSDETDNEHVEDGLWKFTLTRTSVTNAENMTIEFPDHEEADVPIPPKTDWLYILMPSLVCILAYILACVIIYKRRRRQTPGDMQRCEERVEASLVRVKVTLNTGDPELLVGPKGARLLWILSKSSAPETGDLTLFTRGPSVSRRSVMSSVFFRETGC</sequence>
<dbReference type="STRING" id="84645.A0A498LKL8"/>
<dbReference type="PANTHER" id="PTHR46484:SF1">
    <property type="entry name" value="SCHWANN CELL MYELIN PROTEIN-RELATED"/>
    <property type="match status" value="1"/>
</dbReference>
<dbReference type="EMBL" id="QBIY01013297">
    <property type="protein sequence ID" value="RXN08939.1"/>
    <property type="molecule type" value="Genomic_DNA"/>
</dbReference>
<keyword evidence="2" id="KW-0812">Transmembrane</keyword>
<dbReference type="InterPro" id="IPR036179">
    <property type="entry name" value="Ig-like_dom_sf"/>
</dbReference>
<feature type="transmembrane region" description="Helical" evidence="2">
    <location>
        <begin position="162"/>
        <end position="184"/>
    </location>
</feature>
<dbReference type="PANTHER" id="PTHR46484">
    <property type="entry name" value="SI:CH211-171H4.5-RELATED"/>
    <property type="match status" value="1"/>
</dbReference>
<feature type="region of interest" description="Disordered" evidence="1">
    <location>
        <begin position="1"/>
        <end position="23"/>
    </location>
</feature>
<organism evidence="3 4">
    <name type="scientific">Labeo rohita</name>
    <name type="common">Indian major carp</name>
    <name type="synonym">Cyprinus rohita</name>
    <dbReference type="NCBI Taxonomy" id="84645"/>
    <lineage>
        <taxon>Eukaryota</taxon>
        <taxon>Metazoa</taxon>
        <taxon>Chordata</taxon>
        <taxon>Craniata</taxon>
        <taxon>Vertebrata</taxon>
        <taxon>Euteleostomi</taxon>
        <taxon>Actinopterygii</taxon>
        <taxon>Neopterygii</taxon>
        <taxon>Teleostei</taxon>
        <taxon>Ostariophysi</taxon>
        <taxon>Cypriniformes</taxon>
        <taxon>Cyprinidae</taxon>
        <taxon>Labeoninae</taxon>
        <taxon>Labeonini</taxon>
        <taxon>Labeo</taxon>
    </lineage>
</organism>
<keyword evidence="2" id="KW-1133">Transmembrane helix</keyword>
<evidence type="ECO:0000313" key="4">
    <source>
        <dbReference type="Proteomes" id="UP000290572"/>
    </source>
</evidence>
<gene>
    <name evidence="3" type="ORF">ROHU_011478</name>
</gene>
<accession>A0A498LKL8</accession>
<keyword evidence="4" id="KW-1185">Reference proteome</keyword>
<dbReference type="SUPFAM" id="SSF48726">
    <property type="entry name" value="Immunoglobulin"/>
    <property type="match status" value="1"/>
</dbReference>
<dbReference type="Proteomes" id="UP000290572">
    <property type="component" value="Unassembled WGS sequence"/>
</dbReference>
<proteinExistence type="predicted"/>
<protein>
    <submittedName>
        <fullName evidence="3">Sialoadhesin-like isoform X2</fullName>
    </submittedName>
</protein>
<reference evidence="3 4" key="1">
    <citation type="submission" date="2018-03" db="EMBL/GenBank/DDBJ databases">
        <title>Draft genome sequence of Rohu Carp (Labeo rohita).</title>
        <authorList>
            <person name="Das P."/>
            <person name="Kushwaha B."/>
            <person name="Joshi C.G."/>
            <person name="Kumar D."/>
            <person name="Nagpure N.S."/>
            <person name="Sahoo L."/>
            <person name="Das S.P."/>
            <person name="Bit A."/>
            <person name="Patnaik S."/>
            <person name="Meher P.K."/>
            <person name="Jayasankar P."/>
            <person name="Koringa P.G."/>
            <person name="Patel N.V."/>
            <person name="Hinsu A.T."/>
            <person name="Kumar R."/>
            <person name="Pandey M."/>
            <person name="Agarwal S."/>
            <person name="Srivastava S."/>
            <person name="Singh M."/>
            <person name="Iquebal M.A."/>
            <person name="Jaiswal S."/>
            <person name="Angadi U.B."/>
            <person name="Kumar N."/>
            <person name="Raza M."/>
            <person name="Shah T.M."/>
            <person name="Rai A."/>
            <person name="Jena J.K."/>
        </authorList>
    </citation>
    <scope>NUCLEOTIDE SEQUENCE [LARGE SCALE GENOMIC DNA]</scope>
    <source>
        <strain evidence="3">DASCIFA01</strain>
        <tissue evidence="3">Testis</tissue>
    </source>
</reference>
<keyword evidence="2" id="KW-0472">Membrane</keyword>